<feature type="domain" description="MobA-like NTP transferase" evidence="2">
    <location>
        <begin position="8"/>
        <end position="138"/>
    </location>
</feature>
<dbReference type="GO" id="GO:0016779">
    <property type="term" value="F:nucleotidyltransferase activity"/>
    <property type="evidence" value="ECO:0007669"/>
    <property type="project" value="UniProtKB-KW"/>
</dbReference>
<evidence type="ECO:0000313" key="3">
    <source>
        <dbReference type="EMBL" id="MBB3980677.1"/>
    </source>
</evidence>
<accession>A0A7W6DDE5</accession>
<evidence type="ECO:0000256" key="1">
    <source>
        <dbReference type="ARBA" id="ARBA00022842"/>
    </source>
</evidence>
<evidence type="ECO:0000259" key="2">
    <source>
        <dbReference type="Pfam" id="PF12804"/>
    </source>
</evidence>
<dbReference type="AlphaFoldDB" id="A0A7W6DDE5"/>
<dbReference type="Gene3D" id="3.90.550.10">
    <property type="entry name" value="Spore Coat Polysaccharide Biosynthesis Protein SpsA, Chain A"/>
    <property type="match status" value="1"/>
</dbReference>
<proteinExistence type="predicted"/>
<name>A0A7W6DDE5_9SPHN</name>
<keyword evidence="1" id="KW-0460">Magnesium</keyword>
<evidence type="ECO:0000313" key="4">
    <source>
        <dbReference type="Proteomes" id="UP000552757"/>
    </source>
</evidence>
<dbReference type="Proteomes" id="UP000552757">
    <property type="component" value="Unassembled WGS sequence"/>
</dbReference>
<keyword evidence="3" id="KW-0808">Transferase</keyword>
<dbReference type="SUPFAM" id="SSF53448">
    <property type="entry name" value="Nucleotide-diphospho-sugar transferases"/>
    <property type="match status" value="1"/>
</dbReference>
<comment type="caution">
    <text evidence="3">The sequence shown here is derived from an EMBL/GenBank/DDBJ whole genome shotgun (WGS) entry which is preliminary data.</text>
</comment>
<dbReference type="EMBL" id="JACIEB010000001">
    <property type="protein sequence ID" value="MBB3980677.1"/>
    <property type="molecule type" value="Genomic_DNA"/>
</dbReference>
<organism evidence="3 4">
    <name type="scientific">Sphingobium fontiphilum</name>
    <dbReference type="NCBI Taxonomy" id="944425"/>
    <lineage>
        <taxon>Bacteria</taxon>
        <taxon>Pseudomonadati</taxon>
        <taxon>Pseudomonadota</taxon>
        <taxon>Alphaproteobacteria</taxon>
        <taxon>Sphingomonadales</taxon>
        <taxon>Sphingomonadaceae</taxon>
        <taxon>Sphingobium</taxon>
    </lineage>
</organism>
<dbReference type="InterPro" id="IPR025877">
    <property type="entry name" value="MobA-like_NTP_Trfase"/>
</dbReference>
<protein>
    <submittedName>
        <fullName evidence="3">GTP:adenosylcobinamide-phosphate guanylyltransferase</fullName>
    </submittedName>
</protein>
<reference evidence="3 4" key="1">
    <citation type="submission" date="2020-08" db="EMBL/GenBank/DDBJ databases">
        <title>Genomic Encyclopedia of Type Strains, Phase IV (KMG-IV): sequencing the most valuable type-strain genomes for metagenomic binning, comparative biology and taxonomic classification.</title>
        <authorList>
            <person name="Goeker M."/>
        </authorList>
    </citation>
    <scope>NUCLEOTIDE SEQUENCE [LARGE SCALE GENOMIC DNA]</scope>
    <source>
        <strain evidence="3 4">DSM 29348</strain>
    </source>
</reference>
<gene>
    <name evidence="3" type="ORF">GGR44_000308</name>
</gene>
<dbReference type="RefSeq" id="WP_183953674.1">
    <property type="nucleotide sequence ID" value="NZ_JACIEB010000001.1"/>
</dbReference>
<dbReference type="Pfam" id="PF12804">
    <property type="entry name" value="NTP_transf_3"/>
    <property type="match status" value="1"/>
</dbReference>
<dbReference type="InterPro" id="IPR029044">
    <property type="entry name" value="Nucleotide-diphossugar_trans"/>
</dbReference>
<sequence>MSAVDVILLAGRRGETLDPLAQEAGVSHKCLSPVAGRPMVLHALTTLAESADVAHIHISIDDPAVLDALETVVRLRSEGRLTISKAQPNLVDSVLGAAQGAQFPLIITTADNVLLTGAMIAEFRAGAQGADAAVAFAPRDAVLAAHPDGQRRFYRFSDNAYSNCNSYWIGNAGALKAAETFRSGGQFAKYPARIIGAFGLLNLVRFRFGIGTLEQAFARFSRRFRMEIRPVILSDGAAAIDVDNVRTRGVAEEILERRAAA</sequence>
<keyword evidence="4" id="KW-1185">Reference proteome</keyword>
<keyword evidence="3" id="KW-0548">Nucleotidyltransferase</keyword>